<feature type="chain" id="PRO_5038626433" evidence="1">
    <location>
        <begin position="28"/>
        <end position="173"/>
    </location>
</feature>
<evidence type="ECO:0000256" key="1">
    <source>
        <dbReference type="SAM" id="SignalP"/>
    </source>
</evidence>
<sequence length="173" mass="18800">MRRGLKCLCRLFCAVLALSLQTAPVSASPVAPTGEAVPVLRLRVTDAGGQTRILLPLGNGSTFAIRYIHSVARTPVEDWFAVNDNCLYLEKTVYQDFGAGLPHMPEGGQRMTTAGGHVIISGFHRALPRFDLRVGRIARHTLILPDAGGWREVPLDRVAPPGSALTFRMDDGR</sequence>
<reference evidence="2" key="2">
    <citation type="submission" date="2021-04" db="EMBL/GenBank/DDBJ databases">
        <authorList>
            <person name="Gilroy R."/>
        </authorList>
    </citation>
    <scope>NUCLEOTIDE SEQUENCE</scope>
    <source>
        <strain evidence="2">5032</strain>
    </source>
</reference>
<dbReference type="Proteomes" id="UP000823821">
    <property type="component" value="Unassembled WGS sequence"/>
</dbReference>
<dbReference type="Pfam" id="PF08905">
    <property type="entry name" value="DUF1850"/>
    <property type="match status" value="1"/>
</dbReference>
<accession>A0A9D2HMN9</accession>
<organism evidence="2 3">
    <name type="scientific">Candidatus Desulfovibrio intestinavium</name>
    <dbReference type="NCBI Taxonomy" id="2838534"/>
    <lineage>
        <taxon>Bacteria</taxon>
        <taxon>Pseudomonadati</taxon>
        <taxon>Thermodesulfobacteriota</taxon>
        <taxon>Desulfovibrionia</taxon>
        <taxon>Desulfovibrionales</taxon>
        <taxon>Desulfovibrionaceae</taxon>
        <taxon>Desulfovibrio</taxon>
    </lineage>
</organism>
<dbReference type="AlphaFoldDB" id="A0A9D2HMN9"/>
<keyword evidence="1" id="KW-0732">Signal</keyword>
<evidence type="ECO:0000313" key="2">
    <source>
        <dbReference type="EMBL" id="HJA78865.1"/>
    </source>
</evidence>
<dbReference type="EMBL" id="DWZD01000032">
    <property type="protein sequence ID" value="HJA78865.1"/>
    <property type="molecule type" value="Genomic_DNA"/>
</dbReference>
<name>A0A9D2HMN9_9BACT</name>
<feature type="signal peptide" evidence="1">
    <location>
        <begin position="1"/>
        <end position="27"/>
    </location>
</feature>
<dbReference type="InterPro" id="IPR015001">
    <property type="entry name" value="DUF1850"/>
</dbReference>
<reference evidence="2" key="1">
    <citation type="journal article" date="2021" name="PeerJ">
        <title>Extensive microbial diversity within the chicken gut microbiome revealed by metagenomics and culture.</title>
        <authorList>
            <person name="Gilroy R."/>
            <person name="Ravi A."/>
            <person name="Getino M."/>
            <person name="Pursley I."/>
            <person name="Horton D.L."/>
            <person name="Alikhan N.F."/>
            <person name="Baker D."/>
            <person name="Gharbi K."/>
            <person name="Hall N."/>
            <person name="Watson M."/>
            <person name="Adriaenssens E.M."/>
            <person name="Foster-Nyarko E."/>
            <person name="Jarju S."/>
            <person name="Secka A."/>
            <person name="Antonio M."/>
            <person name="Oren A."/>
            <person name="Chaudhuri R.R."/>
            <person name="La Ragione R."/>
            <person name="Hildebrand F."/>
            <person name="Pallen M.J."/>
        </authorList>
    </citation>
    <scope>NUCLEOTIDE SEQUENCE</scope>
    <source>
        <strain evidence="2">5032</strain>
    </source>
</reference>
<proteinExistence type="predicted"/>
<gene>
    <name evidence="2" type="ORF">H9784_04750</name>
</gene>
<protein>
    <submittedName>
        <fullName evidence="2">DUF1850 domain-containing protein</fullName>
    </submittedName>
</protein>
<evidence type="ECO:0000313" key="3">
    <source>
        <dbReference type="Proteomes" id="UP000823821"/>
    </source>
</evidence>
<comment type="caution">
    <text evidence="2">The sequence shown here is derived from an EMBL/GenBank/DDBJ whole genome shotgun (WGS) entry which is preliminary data.</text>
</comment>